<protein>
    <submittedName>
        <fullName evidence="1">Manganese efflux pump</fullName>
    </submittedName>
</protein>
<proteinExistence type="predicted"/>
<gene>
    <name evidence="1" type="ORF">FRZ06_01645</name>
</gene>
<dbReference type="Proteomes" id="UP000594014">
    <property type="component" value="Chromosome"/>
</dbReference>
<reference evidence="1" key="1">
    <citation type="submission" date="2019-08" db="EMBL/GenBank/DDBJ databases">
        <title>Genome sequence of Clostridiales bacterium MT110.</title>
        <authorList>
            <person name="Cao J."/>
        </authorList>
    </citation>
    <scope>NUCLEOTIDE SEQUENCE</scope>
    <source>
        <strain evidence="1">MT110</strain>
    </source>
</reference>
<sequence>MGNLELVAIALGLSMDAFAVAISKGLCLRKAGFRNAFITGLFFGGFQALMPLIGYFLGRQFEGYLTAIDHWIIFALLALIGTNMILESRNEKKEKHDTLNLKNLTILSLATSIDALAVGITFAFLHINIFIGVTVIGLITFILSFIGVRLGCAFGSKFRSKAEVGGGIILLLIGTKILLEHLGMLGW</sequence>
<keyword evidence="2" id="KW-1185">Reference proteome</keyword>
<organism evidence="1 2">
    <name type="scientific">Anoxybacterium hadale</name>
    <dbReference type="NCBI Taxonomy" id="3408580"/>
    <lineage>
        <taxon>Bacteria</taxon>
        <taxon>Bacillati</taxon>
        <taxon>Bacillota</taxon>
        <taxon>Clostridia</taxon>
        <taxon>Peptostreptococcales</taxon>
        <taxon>Anaerovoracaceae</taxon>
        <taxon>Anoxybacterium</taxon>
    </lineage>
</organism>
<evidence type="ECO:0000313" key="2">
    <source>
        <dbReference type="Proteomes" id="UP000594014"/>
    </source>
</evidence>
<accession>A0ACD1A6X7</accession>
<dbReference type="EMBL" id="CP042469">
    <property type="protein sequence ID" value="QOX62144.1"/>
    <property type="molecule type" value="Genomic_DNA"/>
</dbReference>
<evidence type="ECO:0000313" key="1">
    <source>
        <dbReference type="EMBL" id="QOX62144.1"/>
    </source>
</evidence>
<name>A0ACD1A6X7_9FIRM</name>